<dbReference type="Proteomes" id="UP001374952">
    <property type="component" value="Unassembled WGS sequence"/>
</dbReference>
<dbReference type="EMBL" id="JBAKAX010000010">
    <property type="protein sequence ID" value="MEL0604613.1"/>
    <property type="molecule type" value="Genomic_DNA"/>
</dbReference>
<sequence>MYKKPLTLLSSKTWLSYLLAVCCAVLAGCSKAPSTTYQTYTERLSNTLEIQAPSLSKPAPISPLLPPNTLTKGSTISLVELASLGHCKLSLLISEHNNQLGKTAGYASVLKYQIEFVQNAQQCLSTLKPDSNIYKTLLNAKAQKEQTLNHYFNLMLYNELELKNTWQASSAELAVAPAGYSDTVAAMQKLVQLKRHILNKHYLKINSADIFNALEQLNKYRFNQLLIYSARLQIAFNNSATQFIQSQSIDEICPAGKNKKVATIVSNVFQKFYLKEIQPYQANLAGYLETLLPLYSQLWLDEPITNSQINTLIAQNSQNNLLNQLKGSAKKHVTWWQNFYKTCEISPI</sequence>
<proteinExistence type="predicted"/>
<comment type="caution">
    <text evidence="1">The sequence shown here is derived from an EMBL/GenBank/DDBJ whole genome shotgun (WGS) entry which is preliminary data.</text>
</comment>
<evidence type="ECO:0000313" key="2">
    <source>
        <dbReference type="Proteomes" id="UP001374952"/>
    </source>
</evidence>
<protein>
    <submittedName>
        <fullName evidence="1">DUF3080 family protein</fullName>
    </submittedName>
</protein>
<accession>A0ACC6R4A6</accession>
<reference evidence="1" key="1">
    <citation type="submission" date="2024-02" db="EMBL/GenBank/DDBJ databases">
        <title>Bacteria isolated from the canopy kelp, Nereocystis luetkeana.</title>
        <authorList>
            <person name="Pfister C.A."/>
            <person name="Younker I.T."/>
            <person name="Light S.H."/>
        </authorList>
    </citation>
    <scope>NUCLEOTIDE SEQUENCE</scope>
    <source>
        <strain evidence="1">TN.2.01</strain>
    </source>
</reference>
<name>A0ACC6R4A6_9GAMM</name>
<keyword evidence="2" id="KW-1185">Reference proteome</keyword>
<evidence type="ECO:0000313" key="1">
    <source>
        <dbReference type="EMBL" id="MEL0604613.1"/>
    </source>
</evidence>
<gene>
    <name evidence="1" type="ORF">V6250_10575</name>
</gene>
<organism evidence="1 2">
    <name type="scientific">Pseudoalteromonas undina</name>
    <dbReference type="NCBI Taxonomy" id="43660"/>
    <lineage>
        <taxon>Bacteria</taxon>
        <taxon>Pseudomonadati</taxon>
        <taxon>Pseudomonadota</taxon>
        <taxon>Gammaproteobacteria</taxon>
        <taxon>Alteromonadales</taxon>
        <taxon>Pseudoalteromonadaceae</taxon>
        <taxon>Pseudoalteromonas</taxon>
    </lineage>
</organism>